<organism evidence="1 2">
    <name type="scientific">Cladophialophora immunda</name>
    <dbReference type="NCBI Taxonomy" id="569365"/>
    <lineage>
        <taxon>Eukaryota</taxon>
        <taxon>Fungi</taxon>
        <taxon>Dikarya</taxon>
        <taxon>Ascomycota</taxon>
        <taxon>Pezizomycotina</taxon>
        <taxon>Eurotiomycetes</taxon>
        <taxon>Chaetothyriomycetidae</taxon>
        <taxon>Chaetothyriales</taxon>
        <taxon>Herpotrichiellaceae</taxon>
        <taxon>Cladophialophora</taxon>
    </lineage>
</organism>
<keyword evidence="2" id="KW-1185">Reference proteome</keyword>
<evidence type="ECO:0000313" key="1">
    <source>
        <dbReference type="EMBL" id="KIW32909.1"/>
    </source>
</evidence>
<dbReference type="GeneID" id="27343616"/>
<proteinExistence type="predicted"/>
<dbReference type="RefSeq" id="XP_016253125.1">
    <property type="nucleotide sequence ID" value="XM_016391223.1"/>
</dbReference>
<accession>A0A0D2DB39</accession>
<gene>
    <name evidence="1" type="ORF">PV07_04422</name>
</gene>
<dbReference type="HOGENOM" id="CLU_2249846_0_0_1"/>
<dbReference type="VEuPathDB" id="FungiDB:PV07_04422"/>
<dbReference type="EMBL" id="KN847041">
    <property type="protein sequence ID" value="KIW32909.1"/>
    <property type="molecule type" value="Genomic_DNA"/>
</dbReference>
<protein>
    <submittedName>
        <fullName evidence="1">Uncharacterized protein</fullName>
    </submittedName>
</protein>
<dbReference type="Proteomes" id="UP000054466">
    <property type="component" value="Unassembled WGS sequence"/>
</dbReference>
<dbReference type="AlphaFoldDB" id="A0A0D2DB39"/>
<reference evidence="1 2" key="1">
    <citation type="submission" date="2015-01" db="EMBL/GenBank/DDBJ databases">
        <title>The Genome Sequence of Cladophialophora immunda CBS83496.</title>
        <authorList>
            <consortium name="The Broad Institute Genomics Platform"/>
            <person name="Cuomo C."/>
            <person name="de Hoog S."/>
            <person name="Gorbushina A."/>
            <person name="Stielow B."/>
            <person name="Teixiera M."/>
            <person name="Abouelleil A."/>
            <person name="Chapman S.B."/>
            <person name="Priest M."/>
            <person name="Young S.K."/>
            <person name="Wortman J."/>
            <person name="Nusbaum C."/>
            <person name="Birren B."/>
        </authorList>
    </citation>
    <scope>NUCLEOTIDE SEQUENCE [LARGE SCALE GENOMIC DNA]</scope>
    <source>
        <strain evidence="1 2">CBS 83496</strain>
    </source>
</reference>
<evidence type="ECO:0000313" key="2">
    <source>
        <dbReference type="Proteomes" id="UP000054466"/>
    </source>
</evidence>
<name>A0A0D2DB39_9EURO</name>
<sequence>MKCHFASRPHRHLNSPCGRHISLATWYRHPSTRTQAVRVMLSSSRSPDEEFLPPPSLLKRMSHIHSGHKWLDNGPDRTRLDFCHLVHLSKCASIGGLADVSNPL</sequence>